<evidence type="ECO:0000313" key="3">
    <source>
        <dbReference type="Proteomes" id="UP000184188"/>
    </source>
</evidence>
<dbReference type="AlphaFoldDB" id="A0A1L9SF05"/>
<organism evidence="2 3">
    <name type="scientific">Penicilliopsis zonata CBS 506.65</name>
    <dbReference type="NCBI Taxonomy" id="1073090"/>
    <lineage>
        <taxon>Eukaryota</taxon>
        <taxon>Fungi</taxon>
        <taxon>Dikarya</taxon>
        <taxon>Ascomycota</taxon>
        <taxon>Pezizomycotina</taxon>
        <taxon>Eurotiomycetes</taxon>
        <taxon>Eurotiomycetidae</taxon>
        <taxon>Eurotiales</taxon>
        <taxon>Aspergillaceae</taxon>
        <taxon>Penicilliopsis</taxon>
    </lineage>
</organism>
<evidence type="ECO:0000259" key="1">
    <source>
        <dbReference type="Pfam" id="PF24539"/>
    </source>
</evidence>
<dbReference type="RefSeq" id="XP_022580203.1">
    <property type="nucleotide sequence ID" value="XM_022724924.1"/>
</dbReference>
<accession>A0A1L9SF05</accession>
<dbReference type="Pfam" id="PF24539">
    <property type="entry name" value="DUF7600"/>
    <property type="match status" value="1"/>
</dbReference>
<proteinExistence type="predicted"/>
<dbReference type="GeneID" id="34611389"/>
<dbReference type="EMBL" id="KV878344">
    <property type="protein sequence ID" value="OJJ45693.1"/>
    <property type="molecule type" value="Genomic_DNA"/>
</dbReference>
<protein>
    <recommendedName>
        <fullName evidence="1">DUF7600 domain-containing protein</fullName>
    </recommendedName>
</protein>
<dbReference type="OrthoDB" id="5273847at2759"/>
<sequence length="158" mass="18620">MRAPDATVQMQPKLVLYWKEAERHQCYRDEDICHDCKLCRFWEEDDIEFTQKVQFPSLAVKIIVSMLQWEEETYLTGLELIHQNRLTTPNTLIGYQVPGRQETVDLKGRYLQGFIVNAGYRGIHAIRPVTDKEELHWIGRPQEAERYVSLLSTHSPFK</sequence>
<evidence type="ECO:0000313" key="2">
    <source>
        <dbReference type="EMBL" id="OJJ45693.1"/>
    </source>
</evidence>
<dbReference type="InterPro" id="IPR056021">
    <property type="entry name" value="DUF7600"/>
</dbReference>
<dbReference type="STRING" id="1073090.A0A1L9SF05"/>
<dbReference type="Proteomes" id="UP000184188">
    <property type="component" value="Unassembled WGS sequence"/>
</dbReference>
<gene>
    <name evidence="2" type="ORF">ASPZODRAFT_143579</name>
</gene>
<keyword evidence="3" id="KW-1185">Reference proteome</keyword>
<feature type="domain" description="DUF7600" evidence="1">
    <location>
        <begin position="16"/>
        <end position="147"/>
    </location>
</feature>
<name>A0A1L9SF05_9EURO</name>
<dbReference type="VEuPathDB" id="FungiDB:ASPZODRAFT_143579"/>
<reference evidence="3" key="1">
    <citation type="journal article" date="2017" name="Genome Biol.">
        <title>Comparative genomics reveals high biological diversity and specific adaptations in the industrially and medically important fungal genus Aspergillus.</title>
        <authorList>
            <person name="de Vries R.P."/>
            <person name="Riley R."/>
            <person name="Wiebenga A."/>
            <person name="Aguilar-Osorio G."/>
            <person name="Amillis S."/>
            <person name="Uchima C.A."/>
            <person name="Anderluh G."/>
            <person name="Asadollahi M."/>
            <person name="Askin M."/>
            <person name="Barry K."/>
            <person name="Battaglia E."/>
            <person name="Bayram O."/>
            <person name="Benocci T."/>
            <person name="Braus-Stromeyer S.A."/>
            <person name="Caldana C."/>
            <person name="Canovas D."/>
            <person name="Cerqueira G.C."/>
            <person name="Chen F."/>
            <person name="Chen W."/>
            <person name="Choi C."/>
            <person name="Clum A."/>
            <person name="Dos Santos R.A."/>
            <person name="Damasio A.R."/>
            <person name="Diallinas G."/>
            <person name="Emri T."/>
            <person name="Fekete E."/>
            <person name="Flipphi M."/>
            <person name="Freyberg S."/>
            <person name="Gallo A."/>
            <person name="Gournas C."/>
            <person name="Habgood R."/>
            <person name="Hainaut M."/>
            <person name="Harispe M.L."/>
            <person name="Henrissat B."/>
            <person name="Hilden K.S."/>
            <person name="Hope R."/>
            <person name="Hossain A."/>
            <person name="Karabika E."/>
            <person name="Karaffa L."/>
            <person name="Karanyi Z."/>
            <person name="Krasevec N."/>
            <person name="Kuo A."/>
            <person name="Kusch H."/>
            <person name="LaButti K."/>
            <person name="Lagendijk E.L."/>
            <person name="Lapidus A."/>
            <person name="Levasseur A."/>
            <person name="Lindquist E."/>
            <person name="Lipzen A."/>
            <person name="Logrieco A.F."/>
            <person name="MacCabe A."/>
            <person name="Maekelae M.R."/>
            <person name="Malavazi I."/>
            <person name="Melin P."/>
            <person name="Meyer V."/>
            <person name="Mielnichuk N."/>
            <person name="Miskei M."/>
            <person name="Molnar A.P."/>
            <person name="Mule G."/>
            <person name="Ngan C.Y."/>
            <person name="Orejas M."/>
            <person name="Orosz E."/>
            <person name="Ouedraogo J.P."/>
            <person name="Overkamp K.M."/>
            <person name="Park H.-S."/>
            <person name="Perrone G."/>
            <person name="Piumi F."/>
            <person name="Punt P.J."/>
            <person name="Ram A.F."/>
            <person name="Ramon A."/>
            <person name="Rauscher S."/>
            <person name="Record E."/>
            <person name="Riano-Pachon D.M."/>
            <person name="Robert V."/>
            <person name="Roehrig J."/>
            <person name="Ruller R."/>
            <person name="Salamov A."/>
            <person name="Salih N.S."/>
            <person name="Samson R.A."/>
            <person name="Sandor E."/>
            <person name="Sanguinetti M."/>
            <person name="Schuetze T."/>
            <person name="Sepcic K."/>
            <person name="Shelest E."/>
            <person name="Sherlock G."/>
            <person name="Sophianopoulou V."/>
            <person name="Squina F.M."/>
            <person name="Sun H."/>
            <person name="Susca A."/>
            <person name="Todd R.B."/>
            <person name="Tsang A."/>
            <person name="Unkles S.E."/>
            <person name="van de Wiele N."/>
            <person name="van Rossen-Uffink D."/>
            <person name="Oliveira J.V."/>
            <person name="Vesth T.C."/>
            <person name="Visser J."/>
            <person name="Yu J.-H."/>
            <person name="Zhou M."/>
            <person name="Andersen M.R."/>
            <person name="Archer D.B."/>
            <person name="Baker S.E."/>
            <person name="Benoit I."/>
            <person name="Brakhage A.A."/>
            <person name="Braus G.H."/>
            <person name="Fischer R."/>
            <person name="Frisvad J.C."/>
            <person name="Goldman G.H."/>
            <person name="Houbraken J."/>
            <person name="Oakley B."/>
            <person name="Pocsi I."/>
            <person name="Scazzocchio C."/>
            <person name="Seiboth B."/>
            <person name="vanKuyk P.A."/>
            <person name="Wortman J."/>
            <person name="Dyer P.S."/>
            <person name="Grigoriev I.V."/>
        </authorList>
    </citation>
    <scope>NUCLEOTIDE SEQUENCE [LARGE SCALE GENOMIC DNA]</scope>
    <source>
        <strain evidence="3">CBS 506.65</strain>
    </source>
</reference>